<evidence type="ECO:0000256" key="2">
    <source>
        <dbReference type="ARBA" id="ARBA00007110"/>
    </source>
</evidence>
<keyword evidence="6 10" id="KW-0328">Glycosyltransferase</keyword>
<dbReference type="GO" id="GO:0009236">
    <property type="term" value="P:cobalamin biosynthetic process"/>
    <property type="evidence" value="ECO:0007669"/>
    <property type="project" value="UniProtKB-UniRule"/>
</dbReference>
<dbReference type="NCBIfam" id="NF000996">
    <property type="entry name" value="PRK00105.1"/>
    <property type="match status" value="1"/>
</dbReference>
<dbReference type="Pfam" id="PF02277">
    <property type="entry name" value="DBI_PRT"/>
    <property type="match status" value="1"/>
</dbReference>
<comment type="similarity">
    <text evidence="2 10">Belongs to the CobT family.</text>
</comment>
<protein>
    <recommendedName>
        <fullName evidence="4 10">Nicotinate-nucleotide--dimethylbenzimidazole phosphoribosyltransferase</fullName>
        <shortName evidence="10">NN:DBI PRT</shortName>
        <ecNumber evidence="3 10">2.4.2.21</ecNumber>
    </recommendedName>
    <alternativeName>
        <fullName evidence="8 10">N(1)-alpha-phosphoribosyltransferase</fullName>
    </alternativeName>
</protein>
<dbReference type="EC" id="2.4.2.21" evidence="3 10"/>
<dbReference type="GO" id="GO:0008939">
    <property type="term" value="F:nicotinate-nucleotide-dimethylbenzimidazole phosphoribosyltransferase activity"/>
    <property type="evidence" value="ECO:0007669"/>
    <property type="project" value="UniProtKB-UniRule"/>
</dbReference>
<organism evidence="11 12">
    <name type="scientific">Puniceibacterium sediminis</name>
    <dbReference type="NCBI Taxonomy" id="1608407"/>
    <lineage>
        <taxon>Bacteria</taxon>
        <taxon>Pseudomonadati</taxon>
        <taxon>Pseudomonadota</taxon>
        <taxon>Alphaproteobacteria</taxon>
        <taxon>Rhodobacterales</taxon>
        <taxon>Paracoccaceae</taxon>
        <taxon>Puniceibacterium</taxon>
    </lineage>
</organism>
<evidence type="ECO:0000256" key="1">
    <source>
        <dbReference type="ARBA" id="ARBA00005049"/>
    </source>
</evidence>
<proteinExistence type="inferred from homology"/>
<keyword evidence="5 10" id="KW-0169">Cobalamin biosynthesis</keyword>
<evidence type="ECO:0000256" key="5">
    <source>
        <dbReference type="ARBA" id="ARBA00022573"/>
    </source>
</evidence>
<evidence type="ECO:0000256" key="7">
    <source>
        <dbReference type="ARBA" id="ARBA00022679"/>
    </source>
</evidence>
<evidence type="ECO:0000256" key="4">
    <source>
        <dbReference type="ARBA" id="ARBA00015486"/>
    </source>
</evidence>
<dbReference type="NCBIfam" id="TIGR03160">
    <property type="entry name" value="cobT_DBIPRT"/>
    <property type="match status" value="1"/>
</dbReference>
<name>A0A238XIB3_9RHOB</name>
<evidence type="ECO:0000256" key="8">
    <source>
        <dbReference type="ARBA" id="ARBA00030686"/>
    </source>
</evidence>
<dbReference type="CDD" id="cd02439">
    <property type="entry name" value="DMB-PRT_CobT"/>
    <property type="match status" value="1"/>
</dbReference>
<dbReference type="PANTHER" id="PTHR43463">
    <property type="entry name" value="NICOTINATE-NUCLEOTIDE--DIMETHYLBENZIMIDAZOLE PHOSPHORIBOSYLTRANSFERASE"/>
    <property type="match status" value="1"/>
</dbReference>
<evidence type="ECO:0000256" key="6">
    <source>
        <dbReference type="ARBA" id="ARBA00022676"/>
    </source>
</evidence>
<evidence type="ECO:0000256" key="10">
    <source>
        <dbReference type="HAMAP-Rule" id="MF_00230"/>
    </source>
</evidence>
<sequence length="350" mass="35944">MVERPRRRGYATVMNMQITPEFETALQRRIDTKTKPQGALGLIEDLAAQVARLQGRLDPVMESCALILFAADHGIAEEGVSAYPPAVTRQMVLNFAGGGAAANVFARAGGIDLRVVNAGVIGGPFDLPQIEDRPLGEGTASFLNGPAMSAQQLDRALEIGRDLGADGTFQAMAFGEMGIGNTSAASVMAHKLTGMALDTLVGRGTGLEDASLAHKRVVLGTAAARTGELSAREVLQEYGGFEIAMMTGAMLGAADAGRVVLVDGFIASVSALAACALDPGARAAMVFAHRSAESGHGAVLDALDAAPLLSLNMRLGEGSGAALAWPLLRAAVAMLNEMASFESAGVSGPA</sequence>
<gene>
    <name evidence="10" type="primary">cobT</name>
    <name evidence="11" type="ORF">SAMN06265370_111101</name>
</gene>
<dbReference type="EMBL" id="FZNN01000011">
    <property type="protein sequence ID" value="SNR58450.1"/>
    <property type="molecule type" value="Genomic_DNA"/>
</dbReference>
<comment type="function">
    <text evidence="10">Catalyzes the synthesis of alpha-ribazole-5'-phosphate from nicotinate mononucleotide (NAMN) and 5,6-dimethylbenzimidazole (DMB).</text>
</comment>
<evidence type="ECO:0000313" key="11">
    <source>
        <dbReference type="EMBL" id="SNR58450.1"/>
    </source>
</evidence>
<evidence type="ECO:0000256" key="9">
    <source>
        <dbReference type="ARBA" id="ARBA00047340"/>
    </source>
</evidence>
<accession>A0A238XIB3</accession>
<dbReference type="HAMAP" id="MF_00230">
    <property type="entry name" value="CobT"/>
    <property type="match status" value="1"/>
</dbReference>
<dbReference type="PANTHER" id="PTHR43463:SF1">
    <property type="entry name" value="NICOTINATE-NUCLEOTIDE--DIMETHYLBENZIMIDAZOLE PHOSPHORIBOSYLTRANSFERASE"/>
    <property type="match status" value="1"/>
</dbReference>
<dbReference type="InterPro" id="IPR023195">
    <property type="entry name" value="Nict_dMeBzImd_PRibTrfase_N"/>
</dbReference>
<keyword evidence="7 10" id="KW-0808">Transferase</keyword>
<comment type="catalytic activity">
    <reaction evidence="9 10">
        <text>5,6-dimethylbenzimidazole + nicotinate beta-D-ribonucleotide = alpha-ribazole 5'-phosphate + nicotinate + H(+)</text>
        <dbReference type="Rhea" id="RHEA:11196"/>
        <dbReference type="ChEBI" id="CHEBI:15378"/>
        <dbReference type="ChEBI" id="CHEBI:15890"/>
        <dbReference type="ChEBI" id="CHEBI:32544"/>
        <dbReference type="ChEBI" id="CHEBI:57502"/>
        <dbReference type="ChEBI" id="CHEBI:57918"/>
        <dbReference type="EC" id="2.4.2.21"/>
    </reaction>
</comment>
<dbReference type="Gene3D" id="1.10.1610.10">
    <property type="match status" value="1"/>
</dbReference>
<dbReference type="Gene3D" id="3.40.50.10210">
    <property type="match status" value="1"/>
</dbReference>
<dbReference type="SUPFAM" id="SSF52733">
    <property type="entry name" value="Nicotinate mononucleotide:5,6-dimethylbenzimidazole phosphoribosyltransferase (CobT)"/>
    <property type="match status" value="1"/>
</dbReference>
<dbReference type="InterPro" id="IPR017846">
    <property type="entry name" value="Nict_dMeBzImd_PRibTrfase_bact"/>
</dbReference>
<dbReference type="AlphaFoldDB" id="A0A238XIB3"/>
<comment type="pathway">
    <text evidence="1 10">Nucleoside biosynthesis; alpha-ribazole biosynthesis; alpha-ribazole from 5,6-dimethylbenzimidazole: step 1/2.</text>
</comment>
<dbReference type="InterPro" id="IPR003200">
    <property type="entry name" value="Nict_dMeBzImd_PRibTrfase"/>
</dbReference>
<keyword evidence="12" id="KW-1185">Reference proteome</keyword>
<evidence type="ECO:0000256" key="3">
    <source>
        <dbReference type="ARBA" id="ARBA00011991"/>
    </source>
</evidence>
<dbReference type="Proteomes" id="UP000198417">
    <property type="component" value="Unassembled WGS sequence"/>
</dbReference>
<dbReference type="InterPro" id="IPR036087">
    <property type="entry name" value="Nict_dMeBzImd_PRibTrfase_sf"/>
</dbReference>
<evidence type="ECO:0000313" key="12">
    <source>
        <dbReference type="Proteomes" id="UP000198417"/>
    </source>
</evidence>
<dbReference type="UniPathway" id="UPA00061">
    <property type="reaction ID" value="UER00516"/>
</dbReference>
<reference evidence="11 12" key="1">
    <citation type="submission" date="2017-06" db="EMBL/GenBank/DDBJ databases">
        <authorList>
            <person name="Kim H.J."/>
            <person name="Triplett B.A."/>
        </authorList>
    </citation>
    <scope>NUCLEOTIDE SEQUENCE [LARGE SCALE GENOMIC DNA]</scope>
    <source>
        <strain evidence="11 12">DSM 29052</strain>
    </source>
</reference>
<feature type="active site" description="Proton acceptor" evidence="10">
    <location>
        <position position="317"/>
    </location>
</feature>